<proteinExistence type="predicted"/>
<protein>
    <submittedName>
        <fullName evidence="2">Uncharacterized protein</fullName>
    </submittedName>
</protein>
<feature type="transmembrane region" description="Helical" evidence="1">
    <location>
        <begin position="130"/>
        <end position="153"/>
    </location>
</feature>
<gene>
    <name evidence="2" type="ORF">A3D91_02625</name>
</gene>
<feature type="transmembrane region" description="Helical" evidence="1">
    <location>
        <begin position="223"/>
        <end position="243"/>
    </location>
</feature>
<feature type="transmembrane region" description="Helical" evidence="1">
    <location>
        <begin position="296"/>
        <end position="313"/>
    </location>
</feature>
<sequence length="359" mass="41469">MSKRKFLACSTFTLTLFTFLLILIRLLNPILFTNVINILWFLVIFATFIFILLGILTFIGWKKQAEQIIDLFLEGSLTLIDVVNFVREVIRHILRTIINFILSLIPYISFIIAGSIYLLVLMFFKLIGKYFDVTITTVVLTFIITIVGGLLTLPKDKLIKLWPPQKKLEIAMAKFRKNFIDAFEVVILLLFLTIDNASLFFLPEELNIPVKAVIGSYDLMVRSFMVTDHFAITLRIIIIAISLELLRRMIRIAAEARRLYNNPYLLAESNENNSSERSDKLKTVMKKTVLVSKDDFLKFSAFTVFIIFVFLFFPRLKLLALISASVSGLIMDLAFTRRLTEEFKSEDIMSRIFQRLSRG</sequence>
<feature type="transmembrane region" description="Helical" evidence="1">
    <location>
        <begin position="182"/>
        <end position="203"/>
    </location>
</feature>
<evidence type="ECO:0000313" key="2">
    <source>
        <dbReference type="EMBL" id="OGC53284.1"/>
    </source>
</evidence>
<organism evidence="2 3">
    <name type="scientific">candidate division WWE3 bacterium RIFCSPHIGHO2_02_FULL_38_14</name>
    <dbReference type="NCBI Taxonomy" id="1802620"/>
    <lineage>
        <taxon>Bacteria</taxon>
        <taxon>Katanobacteria</taxon>
    </lineage>
</organism>
<accession>A0A1F4V843</accession>
<evidence type="ECO:0000256" key="1">
    <source>
        <dbReference type="SAM" id="Phobius"/>
    </source>
</evidence>
<feature type="transmembrane region" description="Helical" evidence="1">
    <location>
        <begin position="39"/>
        <end position="61"/>
    </location>
</feature>
<keyword evidence="1" id="KW-0812">Transmembrane</keyword>
<comment type="caution">
    <text evidence="2">The sequence shown here is derived from an EMBL/GenBank/DDBJ whole genome shotgun (WGS) entry which is preliminary data.</text>
</comment>
<reference evidence="2 3" key="1">
    <citation type="journal article" date="2016" name="Nat. Commun.">
        <title>Thousands of microbial genomes shed light on interconnected biogeochemical processes in an aquifer system.</title>
        <authorList>
            <person name="Anantharaman K."/>
            <person name="Brown C.T."/>
            <person name="Hug L.A."/>
            <person name="Sharon I."/>
            <person name="Castelle C.J."/>
            <person name="Probst A.J."/>
            <person name="Thomas B.C."/>
            <person name="Singh A."/>
            <person name="Wilkins M.J."/>
            <person name="Karaoz U."/>
            <person name="Brodie E.L."/>
            <person name="Williams K.H."/>
            <person name="Hubbard S.S."/>
            <person name="Banfield J.F."/>
        </authorList>
    </citation>
    <scope>NUCLEOTIDE SEQUENCE [LARGE SCALE GENOMIC DNA]</scope>
</reference>
<dbReference type="EMBL" id="MEVD01000015">
    <property type="protein sequence ID" value="OGC53284.1"/>
    <property type="molecule type" value="Genomic_DNA"/>
</dbReference>
<name>A0A1F4V843_UNCKA</name>
<keyword evidence="1" id="KW-1133">Transmembrane helix</keyword>
<dbReference type="AlphaFoldDB" id="A0A1F4V843"/>
<keyword evidence="1" id="KW-0472">Membrane</keyword>
<dbReference type="Proteomes" id="UP000178127">
    <property type="component" value="Unassembled WGS sequence"/>
</dbReference>
<evidence type="ECO:0000313" key="3">
    <source>
        <dbReference type="Proteomes" id="UP000178127"/>
    </source>
</evidence>
<feature type="transmembrane region" description="Helical" evidence="1">
    <location>
        <begin position="97"/>
        <end position="124"/>
    </location>
</feature>